<dbReference type="Gene3D" id="2.120.10.80">
    <property type="entry name" value="Kelch-type beta propeller"/>
    <property type="match status" value="2"/>
</dbReference>
<feature type="compositionally biased region" description="Acidic residues" evidence="3">
    <location>
        <begin position="41"/>
        <end position="55"/>
    </location>
</feature>
<feature type="region of interest" description="Disordered" evidence="3">
    <location>
        <begin position="34"/>
        <end position="60"/>
    </location>
</feature>
<gene>
    <name evidence="5" type="ORF">NLS_LOCUS6736</name>
</gene>
<dbReference type="SUPFAM" id="SSF54695">
    <property type="entry name" value="POZ domain"/>
    <property type="match status" value="1"/>
</dbReference>
<dbReference type="EMBL" id="UYRX01000623">
    <property type="protein sequence ID" value="VDK84628.1"/>
    <property type="molecule type" value="Genomic_DNA"/>
</dbReference>
<dbReference type="InterPro" id="IPR011333">
    <property type="entry name" value="SKP1/BTB/POZ_sf"/>
</dbReference>
<evidence type="ECO:0000259" key="4">
    <source>
        <dbReference type="PROSITE" id="PS50097"/>
    </source>
</evidence>
<dbReference type="Proteomes" id="UP000277928">
    <property type="component" value="Unassembled WGS sequence"/>
</dbReference>
<dbReference type="SMART" id="SM00225">
    <property type="entry name" value="BTB"/>
    <property type="match status" value="1"/>
</dbReference>
<accession>A0A3P6UYA7</accession>
<evidence type="ECO:0000313" key="6">
    <source>
        <dbReference type="Proteomes" id="UP000277928"/>
    </source>
</evidence>
<feature type="domain" description="BTB" evidence="4">
    <location>
        <begin position="118"/>
        <end position="219"/>
    </location>
</feature>
<dbReference type="Pfam" id="PF00651">
    <property type="entry name" value="BTB"/>
    <property type="match status" value="2"/>
</dbReference>
<proteinExistence type="predicted"/>
<dbReference type="PANTHER" id="PTHR45632">
    <property type="entry name" value="LD33804P"/>
    <property type="match status" value="1"/>
</dbReference>
<sequence length="854" mass="94544">MDDIYQSTNFHHCPADDNPFPLLTNDIRIFVRKSNNNANGDENDDDDDGSEEDDVGIPSNTLFLEPKIPMRGASLHTSESEASMTTHNEDITLKMSDHSMQDTLLSHLNTFRRNRELCDVVLFVHEKEILAHKVIVLAACSPALMNMFVRSENTDRSSKRLSATVLSAGGTISPPLTTTAQPSPITSQPFSYYEFAEADYDCFESIVNYAYSSHLEISSKKVGELYKTACALQVVPVARACARYLIENLNIMDCIGIRRQANINDDVLVEQVDNFIAKNFAQIVDESPEFTLLPLIKVHLILNVDDVKRLSHGENIALRVVQYFQSLPHTSDRVEQWIEQLVKKTHMLYAETDNRLHDCLEMDDHSSMGASDIIQDYKCTGGYLPRSYSGSNVLEIQTPAHHITGATQVHLNSSCINNARLSSADSNSSLSSNTEPDDKFYKLIAVHRTAENFWITLAVFHRCLFALSIQLSEAESVVNSRMGSETVKSSSTFETEQSKQIGEGAGMRCNAVCIGLFYADAPFSYSSKPSESGLRIPLPQMESPRCSVGGGYDRGKCLESVEEYNLLKGSWRRLADMAQCRGRFDAAVVGNKVYAVAGSSGSVDLKTVECYDSETEKWSLVKSLHHGRSHNGSFLHSLNGNYRIKKTLKIFQANILSCDTNLFENIKVFVSCCTTVDGLIYCIGGCCEQDVLCECERYDPEVDGWTSIVPLRTARFQASCTSWHGLVIVCGGSNGWKCLDLVDAYCPRTGKWQKLAPLKTARRGSAVAVVKDSLFVIGGHDGTHSLNSVEILDSPTGEWRSGPPLTIPRANVKATVASGDEIYLLGGFDGTQFLSSIEVLSSGLIYTFYKLFCF</sequence>
<evidence type="ECO:0000256" key="2">
    <source>
        <dbReference type="ARBA" id="ARBA00022737"/>
    </source>
</evidence>
<dbReference type="InterPro" id="IPR015915">
    <property type="entry name" value="Kelch-typ_b-propeller"/>
</dbReference>
<dbReference type="PROSITE" id="PS50097">
    <property type="entry name" value="BTB"/>
    <property type="match status" value="1"/>
</dbReference>
<dbReference type="InterPro" id="IPR000210">
    <property type="entry name" value="BTB/POZ_dom"/>
</dbReference>
<dbReference type="PANTHER" id="PTHR45632:SF26">
    <property type="entry name" value="BTB DOMAIN-CONTAINING PROTEIN"/>
    <property type="match status" value="1"/>
</dbReference>
<dbReference type="Pfam" id="PF01344">
    <property type="entry name" value="Kelch_1"/>
    <property type="match status" value="6"/>
</dbReference>
<name>A0A3P6UYA7_LITSI</name>
<dbReference type="SUPFAM" id="SSF117281">
    <property type="entry name" value="Kelch motif"/>
    <property type="match status" value="2"/>
</dbReference>
<protein>
    <recommendedName>
        <fullName evidence="4">BTB domain-containing protein</fullName>
    </recommendedName>
</protein>
<dbReference type="OrthoDB" id="45365at2759"/>
<keyword evidence="1" id="KW-0880">Kelch repeat</keyword>
<dbReference type="SMART" id="SM00612">
    <property type="entry name" value="Kelch"/>
    <property type="match status" value="5"/>
</dbReference>
<dbReference type="Gene3D" id="3.30.710.10">
    <property type="entry name" value="Potassium Channel Kv1.1, Chain A"/>
    <property type="match status" value="1"/>
</dbReference>
<evidence type="ECO:0000256" key="3">
    <source>
        <dbReference type="SAM" id="MobiDB-lite"/>
    </source>
</evidence>
<keyword evidence="6" id="KW-1185">Reference proteome</keyword>
<keyword evidence="2" id="KW-0677">Repeat</keyword>
<reference evidence="5 6" key="1">
    <citation type="submission" date="2018-08" db="EMBL/GenBank/DDBJ databases">
        <authorList>
            <person name="Laetsch R D."/>
            <person name="Stevens L."/>
            <person name="Kumar S."/>
            <person name="Blaxter L. M."/>
        </authorList>
    </citation>
    <scope>NUCLEOTIDE SEQUENCE [LARGE SCALE GENOMIC DNA]</scope>
</reference>
<evidence type="ECO:0000313" key="5">
    <source>
        <dbReference type="EMBL" id="VDK84628.1"/>
    </source>
</evidence>
<evidence type="ECO:0000256" key="1">
    <source>
        <dbReference type="ARBA" id="ARBA00022441"/>
    </source>
</evidence>
<dbReference type="InterPro" id="IPR006652">
    <property type="entry name" value="Kelch_1"/>
</dbReference>
<dbReference type="AlphaFoldDB" id="A0A3P6UYA7"/>
<dbReference type="STRING" id="42156.A0A3P6UYA7"/>
<organism evidence="5 6">
    <name type="scientific">Litomosoides sigmodontis</name>
    <name type="common">Filarial nematode worm</name>
    <dbReference type="NCBI Taxonomy" id="42156"/>
    <lineage>
        <taxon>Eukaryota</taxon>
        <taxon>Metazoa</taxon>
        <taxon>Ecdysozoa</taxon>
        <taxon>Nematoda</taxon>
        <taxon>Chromadorea</taxon>
        <taxon>Rhabditida</taxon>
        <taxon>Spirurina</taxon>
        <taxon>Spiruromorpha</taxon>
        <taxon>Filarioidea</taxon>
        <taxon>Onchocercidae</taxon>
        <taxon>Litomosoides</taxon>
    </lineage>
</organism>
<dbReference type="OMA" id="TCKTHIL"/>